<name>A0ABU5VUW2_9BACT</name>
<dbReference type="Pfam" id="PF03167">
    <property type="entry name" value="UDG"/>
    <property type="match status" value="1"/>
</dbReference>
<evidence type="ECO:0000313" key="3">
    <source>
        <dbReference type="Proteomes" id="UP001302274"/>
    </source>
</evidence>
<organism evidence="2 3">
    <name type="scientific">Bacteriovorax antarcticus</name>
    <dbReference type="NCBI Taxonomy" id="3088717"/>
    <lineage>
        <taxon>Bacteria</taxon>
        <taxon>Pseudomonadati</taxon>
        <taxon>Bdellovibrionota</taxon>
        <taxon>Bacteriovoracia</taxon>
        <taxon>Bacteriovoracales</taxon>
        <taxon>Bacteriovoracaceae</taxon>
        <taxon>Bacteriovorax</taxon>
    </lineage>
</organism>
<gene>
    <name evidence="2" type="ORF">SHI21_04410</name>
</gene>
<sequence>MDQQFKKIIQKTKAWNQGTEPLAHTFEGALFKDSAWPFAFDESVTTESAMKQTIAPTTAPVASPAKTAMKVEPKVALKADALSLVLFVGDSYVEASGEDLLGKMIVAMKLRPGEFNRVPFNEKLEDVNDLAKNLTEPSAETIELLEQIKKFKPNIVVSLGATVTNILLGKREKLSGIHGQFFDKTLTLNNESYTYQVMPIFHPDFLIINPNMKRTAWIDLQKVMERVGKI</sequence>
<keyword evidence="3" id="KW-1185">Reference proteome</keyword>
<dbReference type="Gene3D" id="3.40.470.10">
    <property type="entry name" value="Uracil-DNA glycosylase-like domain"/>
    <property type="match status" value="1"/>
</dbReference>
<feature type="domain" description="Uracil-DNA glycosylase-like" evidence="1">
    <location>
        <begin position="139"/>
        <end position="221"/>
    </location>
</feature>
<dbReference type="Proteomes" id="UP001302274">
    <property type="component" value="Unassembled WGS sequence"/>
</dbReference>
<accession>A0ABU5VUW2</accession>
<dbReference type="InterPro" id="IPR005122">
    <property type="entry name" value="Uracil-DNA_glycosylase-like"/>
</dbReference>
<dbReference type="EMBL" id="JAYGJQ010000001">
    <property type="protein sequence ID" value="MEA9355425.1"/>
    <property type="molecule type" value="Genomic_DNA"/>
</dbReference>
<dbReference type="RefSeq" id="WP_323574962.1">
    <property type="nucleotide sequence ID" value="NZ_JAYGJQ010000001.1"/>
</dbReference>
<proteinExistence type="predicted"/>
<dbReference type="InterPro" id="IPR036895">
    <property type="entry name" value="Uracil-DNA_glycosylase-like_sf"/>
</dbReference>
<dbReference type="SUPFAM" id="SSF52141">
    <property type="entry name" value="Uracil-DNA glycosylase-like"/>
    <property type="match status" value="1"/>
</dbReference>
<evidence type="ECO:0000259" key="1">
    <source>
        <dbReference type="Pfam" id="PF03167"/>
    </source>
</evidence>
<protein>
    <submittedName>
        <fullName evidence="2">Uracil-DNA glycosylase family protein</fullName>
    </submittedName>
</protein>
<comment type="caution">
    <text evidence="2">The sequence shown here is derived from an EMBL/GenBank/DDBJ whole genome shotgun (WGS) entry which is preliminary data.</text>
</comment>
<reference evidence="2 3" key="1">
    <citation type="submission" date="2023-11" db="EMBL/GenBank/DDBJ databases">
        <title>A Novel Polar Bacteriovorax (B. antarcticus) Isolated from the Biocrust in Antarctica.</title>
        <authorList>
            <person name="Mun W."/>
            <person name="Choi S.Y."/>
            <person name="Mitchell R.J."/>
        </authorList>
    </citation>
    <scope>NUCLEOTIDE SEQUENCE [LARGE SCALE GENOMIC DNA]</scope>
    <source>
        <strain evidence="2 3">PP10</strain>
    </source>
</reference>
<evidence type="ECO:0000313" key="2">
    <source>
        <dbReference type="EMBL" id="MEA9355425.1"/>
    </source>
</evidence>